<name>A0A3M7P687_BRAPC</name>
<sequence>MLAKNVFPILKIEIIAKENLPCLRQLKFLNVYFGKRRGLKRGLKPLGTACHVSMKINGVISSINSSHSTQKLILMNTMKGSNQDLNT</sequence>
<evidence type="ECO:0000313" key="2">
    <source>
        <dbReference type="Proteomes" id="UP000276133"/>
    </source>
</evidence>
<comment type="caution">
    <text evidence="1">The sequence shown here is derived from an EMBL/GenBank/DDBJ whole genome shotgun (WGS) entry which is preliminary data.</text>
</comment>
<gene>
    <name evidence="1" type="ORF">BpHYR1_044539</name>
</gene>
<dbReference type="AlphaFoldDB" id="A0A3M7P687"/>
<organism evidence="1 2">
    <name type="scientific">Brachionus plicatilis</name>
    <name type="common">Marine rotifer</name>
    <name type="synonym">Brachionus muelleri</name>
    <dbReference type="NCBI Taxonomy" id="10195"/>
    <lineage>
        <taxon>Eukaryota</taxon>
        <taxon>Metazoa</taxon>
        <taxon>Spiralia</taxon>
        <taxon>Gnathifera</taxon>
        <taxon>Rotifera</taxon>
        <taxon>Eurotatoria</taxon>
        <taxon>Monogononta</taxon>
        <taxon>Pseudotrocha</taxon>
        <taxon>Ploima</taxon>
        <taxon>Brachionidae</taxon>
        <taxon>Brachionus</taxon>
    </lineage>
</organism>
<accession>A0A3M7P687</accession>
<reference evidence="1 2" key="1">
    <citation type="journal article" date="2018" name="Sci. Rep.">
        <title>Genomic signatures of local adaptation to the degree of environmental predictability in rotifers.</title>
        <authorList>
            <person name="Franch-Gras L."/>
            <person name="Hahn C."/>
            <person name="Garcia-Roger E.M."/>
            <person name="Carmona M.J."/>
            <person name="Serra M."/>
            <person name="Gomez A."/>
        </authorList>
    </citation>
    <scope>NUCLEOTIDE SEQUENCE [LARGE SCALE GENOMIC DNA]</scope>
    <source>
        <strain evidence="1">HYR1</strain>
    </source>
</reference>
<dbReference type="EMBL" id="REGN01012977">
    <property type="protein sequence ID" value="RMZ94543.1"/>
    <property type="molecule type" value="Genomic_DNA"/>
</dbReference>
<dbReference type="Proteomes" id="UP000276133">
    <property type="component" value="Unassembled WGS sequence"/>
</dbReference>
<keyword evidence="2" id="KW-1185">Reference proteome</keyword>
<proteinExistence type="predicted"/>
<protein>
    <submittedName>
        <fullName evidence="1">Uncharacterized protein</fullName>
    </submittedName>
</protein>
<evidence type="ECO:0000313" key="1">
    <source>
        <dbReference type="EMBL" id="RMZ94543.1"/>
    </source>
</evidence>